<evidence type="ECO:0000313" key="16">
    <source>
        <dbReference type="EMBL" id="QKX55802.1"/>
    </source>
</evidence>
<keyword evidence="7 13" id="KW-0949">S-adenosyl-L-methionine</keyword>
<evidence type="ECO:0000256" key="2">
    <source>
        <dbReference type="ARBA" id="ARBA00006924"/>
    </source>
</evidence>
<feature type="binding site" evidence="12">
    <location>
        <position position="297"/>
    </location>
    <ligand>
        <name>Zn(2+)</name>
        <dbReference type="ChEBI" id="CHEBI:29105"/>
    </ligand>
</feature>
<dbReference type="GO" id="GO:0032259">
    <property type="term" value="P:methylation"/>
    <property type="evidence" value="ECO:0007669"/>
    <property type="project" value="UniProtKB-UniRule"/>
</dbReference>
<name>A0A7H8QPH5_TALRU</name>
<sequence length="991" mass="111021">MDLVQSPDLDEALKKPLVDLDAVESGADPEHGAANTFTDEALKDLASPSHDGEEESDEDEWETDSLYEEALHFVRDDQLSSVPDSCTPQEAAAYRKRLHEIGKVEFVEETIGKNTITAKKLLTAFGIVPPSFLEDAPDDAYHPLLGIVISREFAKRQKLEEYNTIQDAVELLEKSKNIIVITGAGISTSLGIPDFRSKDTGLYSRLEHLGLSDPQEVFDIQLFYEDPSIFFSVAKDILPTEKKFSPTHAFIKLLQDKGKLLTNYTQNIDNIEANAGVSREKIVQCHGSFATATCTKCAFNVPGDAIFDTIKAGNIPECKACKERLALQPQGMKRKRSSNGSHPNRKKGFLGDDSEEDDYDIPTPGVMKPDITFFGEDLPDEFGRRLVQEDRELADLVIVIGTSMKVAPVADVPSLIPSTVPQIYISRTASIPYWYKYIHSANSKQPVSHIGFDIDLLGDCDVVVSELCRKSGWDLQHSMIPKDQNVDVIKEEGYESRYTFRVIHLVLTRFLNVKSNMEYVIRFAQIHESFRRAEIEALATLVGVDVEFVWYDNYSPFCVAKFPDGEAARKVVSRSILAQDVYELWGRGVSHAELLADIKSRTESRWKDYERVSVHMVFDSFSRKRSQAEKMKLFQTFFEYVGLKGPIDMHNAQEEFAIFEDYVSSKEASDLRKGAGAVQEEASESAHQGVGDTPLKMALFGRWICRSNRDTIRKYDLKKRKYIATTSMDAELSLVTANMALAAPGKIFFDPFVGTGSFLLAAAHFGAMTLGSDIDGRSFKGKQPITKESPAGLSSNFAQYGTESKFLNAFTSDLTNTPIRQVPFLDGIVCDPPYGIREGLKVLGAREGRSTEPMFIDGKPAHTQPGFIVPKKPYGFVRMQQDILCFAARTLVEGGRIAMWMPTSDDQEIELMIPTTPSLEIVNVSVQQFKGWARRLLTYRKLPEGEVSLDTRIHRATDDAQGVTADDLNEFRRKYFMPNKEKLKKPKKPET</sequence>
<dbReference type="Gene3D" id="3.40.50.150">
    <property type="entry name" value="Vaccinia Virus protein VP39"/>
    <property type="match status" value="1"/>
</dbReference>
<dbReference type="InterPro" id="IPR003000">
    <property type="entry name" value="Sirtuin"/>
</dbReference>
<dbReference type="OrthoDB" id="420264at2759"/>
<evidence type="ECO:0000313" key="17">
    <source>
        <dbReference type="Proteomes" id="UP000509510"/>
    </source>
</evidence>
<evidence type="ECO:0000256" key="8">
    <source>
        <dbReference type="ARBA" id="ARBA00022694"/>
    </source>
</evidence>
<dbReference type="GeneID" id="55990407"/>
<dbReference type="SUPFAM" id="SSF53335">
    <property type="entry name" value="S-adenosyl-L-methionine-dependent methyltransferases"/>
    <property type="match status" value="1"/>
</dbReference>
<keyword evidence="17" id="KW-1185">Reference proteome</keyword>
<feature type="compositionally biased region" description="Acidic residues" evidence="14">
    <location>
        <begin position="52"/>
        <end position="63"/>
    </location>
</feature>
<evidence type="ECO:0000256" key="4">
    <source>
        <dbReference type="ARBA" id="ARBA00022555"/>
    </source>
</evidence>
<feature type="active site" description="Proton acceptor" evidence="12">
    <location>
        <position position="286"/>
    </location>
</feature>
<feature type="binding site" evidence="12">
    <location>
        <position position="321"/>
    </location>
    <ligand>
        <name>Zn(2+)</name>
        <dbReference type="ChEBI" id="CHEBI:29105"/>
    </ligand>
</feature>
<evidence type="ECO:0000256" key="11">
    <source>
        <dbReference type="ARBA" id="ARBA00066937"/>
    </source>
</evidence>
<keyword evidence="12" id="KW-0479">Metal-binding</keyword>
<dbReference type="PROSITE" id="PS00092">
    <property type="entry name" value="N6_MTASE"/>
    <property type="match status" value="1"/>
</dbReference>
<dbReference type="InterPro" id="IPR002052">
    <property type="entry name" value="DNA_methylase_N6_adenine_CS"/>
</dbReference>
<dbReference type="GO" id="GO:0008033">
    <property type="term" value="P:tRNA processing"/>
    <property type="evidence" value="ECO:0007669"/>
    <property type="project" value="UniProtKB-UniRule"/>
</dbReference>
<keyword evidence="12" id="KW-0862">Zinc</keyword>
<dbReference type="Gene3D" id="3.30.1600.10">
    <property type="entry name" value="SIR2/SIRT2 'Small Domain"/>
    <property type="match status" value="1"/>
</dbReference>
<dbReference type="SUPFAM" id="SSF52467">
    <property type="entry name" value="DHS-like NAD/FAD-binding domain"/>
    <property type="match status" value="1"/>
</dbReference>
<dbReference type="GO" id="GO:0046872">
    <property type="term" value="F:metal ion binding"/>
    <property type="evidence" value="ECO:0007669"/>
    <property type="project" value="UniProtKB-KW"/>
</dbReference>
<comment type="subcellular location">
    <subcellularLocation>
        <location evidence="1">Cytoplasm</location>
    </subcellularLocation>
</comment>
<evidence type="ECO:0000256" key="13">
    <source>
        <dbReference type="PROSITE-ProRule" id="PRU00959"/>
    </source>
</evidence>
<dbReference type="KEGG" id="trg:TRUGW13939_02900"/>
<feature type="binding site" evidence="12">
    <location>
        <position position="318"/>
    </location>
    <ligand>
        <name>Zn(2+)</name>
        <dbReference type="ChEBI" id="CHEBI:29105"/>
    </ligand>
</feature>
<dbReference type="GO" id="GO:0160102">
    <property type="term" value="F:tRNA (guanine(10)-N2)-methyltransferase activity"/>
    <property type="evidence" value="ECO:0007669"/>
    <property type="project" value="UniProtKB-EC"/>
</dbReference>
<dbReference type="Gene3D" id="3.40.50.1220">
    <property type="entry name" value="TPP-binding domain"/>
    <property type="match status" value="1"/>
</dbReference>
<dbReference type="InterPro" id="IPR026590">
    <property type="entry name" value="Ssirtuin_cat_dom"/>
</dbReference>
<evidence type="ECO:0000256" key="12">
    <source>
        <dbReference type="PROSITE-ProRule" id="PRU00236"/>
    </source>
</evidence>
<dbReference type="GO" id="GO:0000049">
    <property type="term" value="F:tRNA binding"/>
    <property type="evidence" value="ECO:0007669"/>
    <property type="project" value="UniProtKB-UniRule"/>
</dbReference>
<dbReference type="PROSITE" id="PS51627">
    <property type="entry name" value="SAM_MT_TRM11"/>
    <property type="match status" value="1"/>
</dbReference>
<keyword evidence="4 13" id="KW-0820">tRNA-binding</keyword>
<gene>
    <name evidence="16" type="ORF">TRUGW13939_02900</name>
</gene>
<dbReference type="RefSeq" id="XP_035341980.1">
    <property type="nucleotide sequence ID" value="XM_035486087.1"/>
</dbReference>
<keyword evidence="9 13" id="KW-0694">RNA-binding</keyword>
<organism evidence="16 17">
    <name type="scientific">Talaromyces rugulosus</name>
    <name type="common">Penicillium rugulosum</name>
    <dbReference type="NCBI Taxonomy" id="121627"/>
    <lineage>
        <taxon>Eukaryota</taxon>
        <taxon>Fungi</taxon>
        <taxon>Dikarya</taxon>
        <taxon>Ascomycota</taxon>
        <taxon>Pezizomycotina</taxon>
        <taxon>Eurotiomycetes</taxon>
        <taxon>Eurotiomycetidae</taxon>
        <taxon>Eurotiales</taxon>
        <taxon>Trichocomaceae</taxon>
        <taxon>Talaromyces</taxon>
        <taxon>Talaromyces sect. Islandici</taxon>
    </lineage>
</organism>
<evidence type="ECO:0000256" key="9">
    <source>
        <dbReference type="ARBA" id="ARBA00022884"/>
    </source>
</evidence>
<dbReference type="GO" id="GO:0043527">
    <property type="term" value="C:tRNA methyltransferase complex"/>
    <property type="evidence" value="ECO:0007669"/>
    <property type="project" value="UniProtKB-ARBA"/>
</dbReference>
<dbReference type="InterPro" id="IPR059073">
    <property type="entry name" value="TRMT11_N"/>
</dbReference>
<reference evidence="17" key="1">
    <citation type="submission" date="2020-06" db="EMBL/GenBank/DDBJ databases">
        <title>A chromosome-scale genome assembly of Talaromyces rugulosus W13939.</title>
        <authorList>
            <person name="Wang B."/>
            <person name="Guo L."/>
            <person name="Ye K."/>
            <person name="Wang L."/>
        </authorList>
    </citation>
    <scope>NUCLEOTIDE SEQUENCE [LARGE SCALE GENOMIC DNA]</scope>
    <source>
        <strain evidence="17">W13939</strain>
    </source>
</reference>
<dbReference type="EMBL" id="CP055899">
    <property type="protein sequence ID" value="QKX55802.1"/>
    <property type="molecule type" value="Genomic_DNA"/>
</dbReference>
<accession>A0A7H8QPH5</accession>
<evidence type="ECO:0000256" key="6">
    <source>
        <dbReference type="ARBA" id="ARBA00022679"/>
    </source>
</evidence>
<dbReference type="Pfam" id="PF25904">
    <property type="entry name" value="Tmrp11_N"/>
    <property type="match status" value="1"/>
</dbReference>
<evidence type="ECO:0000256" key="1">
    <source>
        <dbReference type="ARBA" id="ARBA00004496"/>
    </source>
</evidence>
<proteinExistence type="inferred from homology"/>
<dbReference type="GO" id="GO:0005737">
    <property type="term" value="C:cytoplasm"/>
    <property type="evidence" value="ECO:0007669"/>
    <property type="project" value="UniProtKB-SubCell"/>
</dbReference>
<dbReference type="InterPro" id="IPR029035">
    <property type="entry name" value="DHS-like_NAD/FAD-binding_dom"/>
</dbReference>
<dbReference type="Pfam" id="PF02146">
    <property type="entry name" value="SIR2"/>
    <property type="match status" value="1"/>
</dbReference>
<keyword evidence="6 13" id="KW-0808">Transferase</keyword>
<dbReference type="Pfam" id="PF01170">
    <property type="entry name" value="UPF0020"/>
    <property type="match status" value="1"/>
</dbReference>
<feature type="region of interest" description="Disordered" evidence="14">
    <location>
        <begin position="329"/>
        <end position="358"/>
    </location>
</feature>
<evidence type="ECO:0000256" key="7">
    <source>
        <dbReference type="ARBA" id="ARBA00022691"/>
    </source>
</evidence>
<dbReference type="PANTHER" id="PTHR13370:SF3">
    <property type="entry name" value="TRNA (GUANINE(10)-N2)-METHYLTRANSFERASE HOMOLOG"/>
    <property type="match status" value="1"/>
</dbReference>
<keyword evidence="5 13" id="KW-0489">Methyltransferase</keyword>
<feature type="domain" description="Deacetylase sirtuin-type" evidence="15">
    <location>
        <begin position="158"/>
        <end position="474"/>
    </location>
</feature>
<feature type="binding site" evidence="12">
    <location>
        <position position="294"/>
    </location>
    <ligand>
        <name>Zn(2+)</name>
        <dbReference type="ChEBI" id="CHEBI:29105"/>
    </ligand>
</feature>
<evidence type="ECO:0000259" key="15">
    <source>
        <dbReference type="PROSITE" id="PS50305"/>
    </source>
</evidence>
<evidence type="ECO:0000256" key="3">
    <source>
        <dbReference type="ARBA" id="ARBA00022490"/>
    </source>
</evidence>
<feature type="region of interest" description="Disordered" evidence="14">
    <location>
        <begin position="20"/>
        <end position="63"/>
    </location>
</feature>
<dbReference type="AlphaFoldDB" id="A0A7H8QPH5"/>
<dbReference type="PROSITE" id="PS50305">
    <property type="entry name" value="SIRTUIN"/>
    <property type="match status" value="1"/>
</dbReference>
<dbReference type="GO" id="GO:0070403">
    <property type="term" value="F:NAD+ binding"/>
    <property type="evidence" value="ECO:0007669"/>
    <property type="project" value="InterPro"/>
</dbReference>
<evidence type="ECO:0000256" key="14">
    <source>
        <dbReference type="SAM" id="MobiDB-lite"/>
    </source>
</evidence>
<dbReference type="Proteomes" id="UP000509510">
    <property type="component" value="Chromosome II"/>
</dbReference>
<dbReference type="EC" id="2.1.1.214" evidence="11"/>
<feature type="compositionally biased region" description="Basic residues" evidence="14">
    <location>
        <begin position="332"/>
        <end position="348"/>
    </location>
</feature>
<comment type="similarity">
    <text evidence="2">Belongs to the sirtuin family. Class I subfamily.</text>
</comment>
<dbReference type="InterPro" id="IPR026591">
    <property type="entry name" value="Sirtuin_cat_small_dom_sf"/>
</dbReference>
<comment type="similarity">
    <text evidence="13">Belongs to the class I-like SAM-binding methyltransferase superfamily. TRM11 methyltransferase family.</text>
</comment>
<keyword evidence="10" id="KW-0520">NAD</keyword>
<protein>
    <recommendedName>
        <fullName evidence="11">tRNA (guanine(10)-N(2))-methyltransferase</fullName>
        <ecNumber evidence="11">2.1.1.214</ecNumber>
    </recommendedName>
</protein>
<evidence type="ECO:0000256" key="5">
    <source>
        <dbReference type="ARBA" id="ARBA00022603"/>
    </source>
</evidence>
<dbReference type="InterPro" id="IPR016691">
    <property type="entry name" value="TRMT11"/>
</dbReference>
<evidence type="ECO:0000256" key="10">
    <source>
        <dbReference type="ARBA" id="ARBA00023027"/>
    </source>
</evidence>
<keyword evidence="8 13" id="KW-0819">tRNA processing</keyword>
<keyword evidence="3" id="KW-0963">Cytoplasm</keyword>
<dbReference type="InterPro" id="IPR000241">
    <property type="entry name" value="RlmKL-like_Mtase"/>
</dbReference>
<dbReference type="InterPro" id="IPR029063">
    <property type="entry name" value="SAM-dependent_MTases_sf"/>
</dbReference>
<dbReference type="PANTHER" id="PTHR13370">
    <property type="entry name" value="RNA METHYLASE-RELATED"/>
    <property type="match status" value="1"/>
</dbReference>